<accession>A0A1B4FSJ6</accession>
<dbReference type="EMBL" id="CP013388">
    <property type="protein sequence ID" value="AOJ06652.1"/>
    <property type="molecule type" value="Genomic_DNA"/>
</dbReference>
<proteinExistence type="predicted"/>
<name>A0A1B4FSJ6_9BURK</name>
<dbReference type="Proteomes" id="UP000067711">
    <property type="component" value="Chromosome 2"/>
</dbReference>
<dbReference type="AlphaFoldDB" id="A0A1B4FSJ6"/>
<reference evidence="1 2" key="1">
    <citation type="submission" date="2015-12" db="EMBL/GenBank/DDBJ databases">
        <title>Diversity of Burkholderia near neighbor genomes.</title>
        <authorList>
            <person name="Sahl J."/>
            <person name="Wagner D."/>
            <person name="Keim P."/>
        </authorList>
    </citation>
    <scope>NUCLEOTIDE SEQUENCE [LARGE SCALE GENOMIC DNA]</scope>
    <source>
        <strain evidence="1 2">BDU8</strain>
    </source>
</reference>
<sequence>MKAEAILPDHVNRIEIGGVSARKGTVAAFLANARVWTDARASTEARAEAERDMLDVLPSLRALGFFDTLEIRDARLRTFVDVH</sequence>
<organism evidence="1 2">
    <name type="scientific">Burkholderia mayonis</name>
    <dbReference type="NCBI Taxonomy" id="1385591"/>
    <lineage>
        <taxon>Bacteria</taxon>
        <taxon>Pseudomonadati</taxon>
        <taxon>Pseudomonadota</taxon>
        <taxon>Betaproteobacteria</taxon>
        <taxon>Burkholderiales</taxon>
        <taxon>Burkholderiaceae</taxon>
        <taxon>Burkholderia</taxon>
        <taxon>pseudomallei group</taxon>
    </lineage>
</organism>
<gene>
    <name evidence="1" type="ORF">WS71_04455</name>
</gene>
<dbReference type="RefSeq" id="WP_066485669.1">
    <property type="nucleotide sequence ID" value="NZ_CP013388.1"/>
</dbReference>
<protein>
    <submittedName>
        <fullName evidence="1">Preprotein translocase subunit SecD</fullName>
    </submittedName>
</protein>
<evidence type="ECO:0000313" key="2">
    <source>
        <dbReference type="Proteomes" id="UP000067711"/>
    </source>
</evidence>
<evidence type="ECO:0000313" key="1">
    <source>
        <dbReference type="EMBL" id="AOJ06652.1"/>
    </source>
</evidence>